<name>A0ACB7XAN2_9ERIC</name>
<protein>
    <submittedName>
        <fullName evidence="1">Uncharacterized protein</fullName>
    </submittedName>
</protein>
<dbReference type="EMBL" id="CM037156">
    <property type="protein sequence ID" value="KAH7837669.1"/>
    <property type="molecule type" value="Genomic_DNA"/>
</dbReference>
<gene>
    <name evidence="1" type="ORF">Vadar_016492</name>
</gene>
<evidence type="ECO:0000313" key="2">
    <source>
        <dbReference type="Proteomes" id="UP000828048"/>
    </source>
</evidence>
<proteinExistence type="predicted"/>
<organism evidence="1 2">
    <name type="scientific">Vaccinium darrowii</name>
    <dbReference type="NCBI Taxonomy" id="229202"/>
    <lineage>
        <taxon>Eukaryota</taxon>
        <taxon>Viridiplantae</taxon>
        <taxon>Streptophyta</taxon>
        <taxon>Embryophyta</taxon>
        <taxon>Tracheophyta</taxon>
        <taxon>Spermatophyta</taxon>
        <taxon>Magnoliopsida</taxon>
        <taxon>eudicotyledons</taxon>
        <taxon>Gunneridae</taxon>
        <taxon>Pentapetalae</taxon>
        <taxon>asterids</taxon>
        <taxon>Ericales</taxon>
        <taxon>Ericaceae</taxon>
        <taxon>Vaccinioideae</taxon>
        <taxon>Vaccinieae</taxon>
        <taxon>Vaccinium</taxon>
    </lineage>
</organism>
<sequence>MEEKKKYSKTVMEFERSSSTISIWLISLILDLQHEVPQRVENGLDRVLPVARVDEAGGEEILAGGIRILEADLATITARRREGNRSRSC</sequence>
<reference evidence="1 2" key="1">
    <citation type="journal article" date="2021" name="Hortic Res">
        <title>High-quality reference genome and annotation aids understanding of berry development for evergreen blueberry (Vaccinium darrowii).</title>
        <authorList>
            <person name="Yu J."/>
            <person name="Hulse-Kemp A.M."/>
            <person name="Babiker E."/>
            <person name="Staton M."/>
        </authorList>
    </citation>
    <scope>NUCLEOTIDE SEQUENCE [LARGE SCALE GENOMIC DNA]</scope>
    <source>
        <strain evidence="2">cv. NJ 8807/NJ 8810</strain>
        <tissue evidence="1">Young leaf</tissue>
    </source>
</reference>
<evidence type="ECO:0000313" key="1">
    <source>
        <dbReference type="EMBL" id="KAH7837669.1"/>
    </source>
</evidence>
<dbReference type="Proteomes" id="UP000828048">
    <property type="component" value="Chromosome 6"/>
</dbReference>
<keyword evidence="2" id="KW-1185">Reference proteome</keyword>
<comment type="caution">
    <text evidence="1">The sequence shown here is derived from an EMBL/GenBank/DDBJ whole genome shotgun (WGS) entry which is preliminary data.</text>
</comment>
<accession>A0ACB7XAN2</accession>